<dbReference type="EC" id="3.3.2.1" evidence="3"/>
<dbReference type="RefSeq" id="WP_074439068.1">
    <property type="nucleotide sequence ID" value="NZ_CAWMQZ010000031.1"/>
</dbReference>
<dbReference type="PATRIC" id="fig|286156.4.peg.1116"/>
<evidence type="ECO:0000256" key="1">
    <source>
        <dbReference type="ARBA" id="ARBA00022801"/>
    </source>
</evidence>
<keyword evidence="1 3" id="KW-0378">Hydrolase</keyword>
<name>A0A1C0U793_9GAMM</name>
<dbReference type="EMBL" id="LOMY01000031">
    <property type="protein sequence ID" value="OCQ53753.1"/>
    <property type="molecule type" value="Genomic_DNA"/>
</dbReference>
<dbReference type="Pfam" id="PF00857">
    <property type="entry name" value="Isochorismatase"/>
    <property type="match status" value="1"/>
</dbReference>
<dbReference type="GO" id="GO:0008908">
    <property type="term" value="F:isochorismatase activity"/>
    <property type="evidence" value="ECO:0007669"/>
    <property type="project" value="UniProtKB-EC"/>
</dbReference>
<evidence type="ECO:0000313" key="3">
    <source>
        <dbReference type="EMBL" id="OCQ53753.1"/>
    </source>
</evidence>
<dbReference type="AlphaFoldDB" id="A0A1C0U793"/>
<sequence>MKALIVVDMLNDFVTGALANEAYAMKIVPVIKRLINYARCQPDWLVVYANDAHRADDREMSIWGRHAMAGTPGANVIEALAPVGADREIVSPKRFYGAFDGTNLEDVFKAYGVTEVVLTGQHTHCCVRHTAYGAFMRGYQIKVLSDAVCVFPGVDQQEALDYLKSIYGAEITTSTALGV</sequence>
<evidence type="ECO:0000313" key="4">
    <source>
        <dbReference type="Proteomes" id="UP000093476"/>
    </source>
</evidence>
<gene>
    <name evidence="3" type="primary">dhbB</name>
    <name evidence="3" type="ORF">Ppb6_00979</name>
</gene>
<comment type="caution">
    <text evidence="3">The sequence shown here is derived from an EMBL/GenBank/DDBJ whole genome shotgun (WGS) entry which is preliminary data.</text>
</comment>
<dbReference type="Gene3D" id="3.40.50.850">
    <property type="entry name" value="Isochorismatase-like"/>
    <property type="match status" value="1"/>
</dbReference>
<keyword evidence="4" id="KW-1185">Reference proteome</keyword>
<dbReference type="Proteomes" id="UP000093476">
    <property type="component" value="Unassembled WGS sequence"/>
</dbReference>
<dbReference type="PANTHER" id="PTHR43540:SF6">
    <property type="entry name" value="ISOCHORISMATASE-LIKE DOMAIN-CONTAINING PROTEIN"/>
    <property type="match status" value="1"/>
</dbReference>
<accession>A0A1C0U793</accession>
<reference evidence="3 4" key="1">
    <citation type="submission" date="2015-12" db="EMBL/GenBank/DDBJ databases">
        <title>Genome comparisons provide insights into the role of secondary metabolites in the pathogenic phase of the Photorhabdus life cycle.</title>
        <authorList>
            <person name="Tobias N.J."/>
            <person name="Mishra B."/>
            <person name="Gupta D.K."/>
            <person name="Thines M."/>
            <person name="Stinear T.P."/>
            <person name="Bode H.B."/>
        </authorList>
    </citation>
    <scope>NUCLEOTIDE SEQUENCE [LARGE SCALE GENOMIC DNA]</scope>
    <source>
        <strain evidence="3 4">PB68.1</strain>
    </source>
</reference>
<dbReference type="InterPro" id="IPR036380">
    <property type="entry name" value="Isochorismatase-like_sf"/>
</dbReference>
<dbReference type="SUPFAM" id="SSF52499">
    <property type="entry name" value="Isochorismatase-like hydrolases"/>
    <property type="match status" value="1"/>
</dbReference>
<dbReference type="InterPro" id="IPR050272">
    <property type="entry name" value="Isochorismatase-like_hydrls"/>
</dbReference>
<protein>
    <submittedName>
        <fullName evidence="3">Isochorismatase</fullName>
        <ecNumber evidence="3">3.3.2.1</ecNumber>
    </submittedName>
</protein>
<feature type="domain" description="Isochorismatase-like" evidence="2">
    <location>
        <begin position="3"/>
        <end position="174"/>
    </location>
</feature>
<organism evidence="3 4">
    <name type="scientific">Photorhabdus australis subsp. thailandensis</name>
    <dbReference type="NCBI Taxonomy" id="2805096"/>
    <lineage>
        <taxon>Bacteria</taxon>
        <taxon>Pseudomonadati</taxon>
        <taxon>Pseudomonadota</taxon>
        <taxon>Gammaproteobacteria</taxon>
        <taxon>Enterobacterales</taxon>
        <taxon>Morganellaceae</taxon>
        <taxon>Photorhabdus</taxon>
    </lineage>
</organism>
<dbReference type="InterPro" id="IPR000868">
    <property type="entry name" value="Isochorismatase-like_dom"/>
</dbReference>
<evidence type="ECO:0000259" key="2">
    <source>
        <dbReference type="Pfam" id="PF00857"/>
    </source>
</evidence>
<dbReference type="CDD" id="cd00431">
    <property type="entry name" value="cysteine_hydrolases"/>
    <property type="match status" value="1"/>
</dbReference>
<dbReference type="PANTHER" id="PTHR43540">
    <property type="entry name" value="PEROXYUREIDOACRYLATE/UREIDOACRYLATE AMIDOHYDROLASE-RELATED"/>
    <property type="match status" value="1"/>
</dbReference>
<dbReference type="STRING" id="286156.Ppb6_00979"/>
<proteinExistence type="predicted"/>